<keyword evidence="2" id="KW-1003">Cell membrane</keyword>
<evidence type="ECO:0000256" key="3">
    <source>
        <dbReference type="ARBA" id="ARBA00022692"/>
    </source>
</evidence>
<name>A0A398AXJ4_9BACI</name>
<gene>
    <name evidence="7" type="ORF">D1953_18335</name>
</gene>
<dbReference type="Pfam" id="PF03788">
    <property type="entry name" value="LrgA"/>
    <property type="match status" value="1"/>
</dbReference>
<sequence>MKLNWLFQFIILIGFLFLGHMIVSIFSVPLPGAIVGMILLFIGLLTRLVNIKWIEKASSFQLKHLTLLFIPPIAGLFLSSSFLDILQWNILIILIVSSICCLLGTAFTVEWYEKLKRRRAK</sequence>
<dbReference type="AlphaFoldDB" id="A0A398AXJ4"/>
<evidence type="ECO:0000313" key="7">
    <source>
        <dbReference type="EMBL" id="RID82357.1"/>
    </source>
</evidence>
<proteinExistence type="predicted"/>
<dbReference type="EMBL" id="QWVS01000049">
    <property type="protein sequence ID" value="RID82357.1"/>
    <property type="molecule type" value="Genomic_DNA"/>
</dbReference>
<dbReference type="InterPro" id="IPR005538">
    <property type="entry name" value="LrgA/CidA"/>
</dbReference>
<dbReference type="PANTHER" id="PTHR33931:SF2">
    <property type="entry name" value="HOLIN-LIKE PROTEIN CIDA"/>
    <property type="match status" value="1"/>
</dbReference>
<dbReference type="RefSeq" id="WP_119118599.1">
    <property type="nucleotide sequence ID" value="NZ_QWVS01000049.1"/>
</dbReference>
<comment type="subcellular location">
    <subcellularLocation>
        <location evidence="1">Cell membrane</location>
        <topology evidence="1">Multi-pass membrane protein</topology>
    </subcellularLocation>
</comment>
<evidence type="ECO:0000313" key="8">
    <source>
        <dbReference type="Proteomes" id="UP000266016"/>
    </source>
</evidence>
<evidence type="ECO:0000256" key="1">
    <source>
        <dbReference type="ARBA" id="ARBA00004651"/>
    </source>
</evidence>
<accession>A0A398AXJ4</accession>
<evidence type="ECO:0000256" key="4">
    <source>
        <dbReference type="ARBA" id="ARBA00022989"/>
    </source>
</evidence>
<keyword evidence="3 6" id="KW-0812">Transmembrane</keyword>
<keyword evidence="5 6" id="KW-0472">Membrane</keyword>
<keyword evidence="4 6" id="KW-1133">Transmembrane helix</keyword>
<protein>
    <submittedName>
        <fullName evidence="7">CidA/LrgA family protein</fullName>
    </submittedName>
</protein>
<comment type="caution">
    <text evidence="7">The sequence shown here is derived from an EMBL/GenBank/DDBJ whole genome shotgun (WGS) entry which is preliminary data.</text>
</comment>
<organism evidence="7 8">
    <name type="scientific">Peribacillus asahii</name>
    <dbReference type="NCBI Taxonomy" id="228899"/>
    <lineage>
        <taxon>Bacteria</taxon>
        <taxon>Bacillati</taxon>
        <taxon>Bacillota</taxon>
        <taxon>Bacilli</taxon>
        <taxon>Bacillales</taxon>
        <taxon>Bacillaceae</taxon>
        <taxon>Peribacillus</taxon>
    </lineage>
</organism>
<dbReference type="PANTHER" id="PTHR33931">
    <property type="entry name" value="HOLIN-LIKE PROTEIN CIDA-RELATED"/>
    <property type="match status" value="1"/>
</dbReference>
<evidence type="ECO:0000256" key="2">
    <source>
        <dbReference type="ARBA" id="ARBA00022475"/>
    </source>
</evidence>
<keyword evidence="8" id="KW-1185">Reference proteome</keyword>
<feature type="transmembrane region" description="Helical" evidence="6">
    <location>
        <begin position="88"/>
        <end position="112"/>
    </location>
</feature>
<evidence type="ECO:0000256" key="6">
    <source>
        <dbReference type="SAM" id="Phobius"/>
    </source>
</evidence>
<dbReference type="GO" id="GO:0005886">
    <property type="term" value="C:plasma membrane"/>
    <property type="evidence" value="ECO:0007669"/>
    <property type="project" value="UniProtKB-SubCell"/>
</dbReference>
<feature type="transmembrane region" description="Helical" evidence="6">
    <location>
        <begin position="32"/>
        <end position="50"/>
    </location>
</feature>
<evidence type="ECO:0000256" key="5">
    <source>
        <dbReference type="ARBA" id="ARBA00023136"/>
    </source>
</evidence>
<reference evidence="7 8" key="1">
    <citation type="submission" date="2018-08" db="EMBL/GenBank/DDBJ databases">
        <title>Bacillus jemisoniae sp. nov., Bacillus chryseoplanitiae sp. nov., Bacillus resnikiae sp. nov., and Bacillus frankliniae sp. nov., isolated from Viking spacecraft and associated surfaces.</title>
        <authorList>
            <person name="Seuylemezian A."/>
            <person name="Vaishampayan P."/>
        </authorList>
    </citation>
    <scope>NUCLEOTIDE SEQUENCE [LARGE SCALE GENOMIC DNA]</scope>
    <source>
        <strain evidence="7 8">MA001</strain>
    </source>
</reference>
<feature type="transmembrane region" description="Helical" evidence="6">
    <location>
        <begin position="5"/>
        <end position="26"/>
    </location>
</feature>
<dbReference type="Proteomes" id="UP000266016">
    <property type="component" value="Unassembled WGS sequence"/>
</dbReference>
<feature type="transmembrane region" description="Helical" evidence="6">
    <location>
        <begin position="62"/>
        <end position="82"/>
    </location>
</feature>